<keyword evidence="1" id="KW-0285">Flavoprotein</keyword>
<dbReference type="OrthoDB" id="9804454at2"/>
<name>A0A418WPI9_9SPHN</name>
<dbReference type="CDD" id="cd02803">
    <property type="entry name" value="OYE_like_FMN_family"/>
    <property type="match status" value="1"/>
</dbReference>
<reference evidence="4 5" key="1">
    <citation type="submission" date="2018-09" db="EMBL/GenBank/DDBJ databases">
        <authorList>
            <person name="Zhu H."/>
        </authorList>
    </citation>
    <scope>NUCLEOTIDE SEQUENCE [LARGE SCALE GENOMIC DNA]</scope>
    <source>
        <strain evidence="4 5">K2R01-6</strain>
    </source>
</reference>
<dbReference type="PANTHER" id="PTHR43656">
    <property type="entry name" value="BINDING OXIDOREDUCTASE, PUTATIVE (AFU_ORTHOLOGUE AFUA_2G08260)-RELATED"/>
    <property type="match status" value="1"/>
</dbReference>
<dbReference type="Pfam" id="PF00724">
    <property type="entry name" value="Oxidored_FMN"/>
    <property type="match status" value="1"/>
</dbReference>
<dbReference type="PANTHER" id="PTHR43656:SF2">
    <property type="entry name" value="BINDING OXIDOREDUCTASE, PUTATIVE (AFU_ORTHOLOGUE AFUA_2G08260)-RELATED"/>
    <property type="match status" value="1"/>
</dbReference>
<evidence type="ECO:0000256" key="1">
    <source>
        <dbReference type="ARBA" id="ARBA00022630"/>
    </source>
</evidence>
<dbReference type="SUPFAM" id="SSF51395">
    <property type="entry name" value="FMN-linked oxidoreductases"/>
    <property type="match status" value="1"/>
</dbReference>
<comment type="caution">
    <text evidence="4">The sequence shown here is derived from an EMBL/GenBank/DDBJ whole genome shotgun (WGS) entry which is preliminary data.</text>
</comment>
<keyword evidence="5" id="KW-1185">Reference proteome</keyword>
<feature type="domain" description="NADH:flavin oxidoreductase/NADH oxidase N-terminal" evidence="3">
    <location>
        <begin position="6"/>
        <end position="257"/>
    </location>
</feature>
<dbReference type="GO" id="GO:0010181">
    <property type="term" value="F:FMN binding"/>
    <property type="evidence" value="ECO:0007669"/>
    <property type="project" value="InterPro"/>
</dbReference>
<dbReference type="AlphaFoldDB" id="A0A418WPI9"/>
<proteinExistence type="predicted"/>
<dbReference type="EMBL" id="QYUM01000002">
    <property type="protein sequence ID" value="RJF93146.1"/>
    <property type="molecule type" value="Genomic_DNA"/>
</dbReference>
<dbReference type="InterPro" id="IPR001155">
    <property type="entry name" value="OxRdtase_FMN_N"/>
</dbReference>
<organism evidence="4 5">
    <name type="scientific">Sphingomonas cavernae</name>
    <dbReference type="NCBI Taxonomy" id="2320861"/>
    <lineage>
        <taxon>Bacteria</taxon>
        <taxon>Pseudomonadati</taxon>
        <taxon>Pseudomonadota</taxon>
        <taxon>Alphaproteobacteria</taxon>
        <taxon>Sphingomonadales</taxon>
        <taxon>Sphingomonadaceae</taxon>
        <taxon>Sphingomonas</taxon>
    </lineage>
</organism>
<evidence type="ECO:0000313" key="5">
    <source>
        <dbReference type="Proteomes" id="UP000286100"/>
    </source>
</evidence>
<accession>A0A418WPI9</accession>
<dbReference type="Gene3D" id="3.20.20.70">
    <property type="entry name" value="Aldolase class I"/>
    <property type="match status" value="1"/>
</dbReference>
<dbReference type="InterPro" id="IPR013785">
    <property type="entry name" value="Aldolase_TIM"/>
</dbReference>
<sequence length="417" mass="44323">MTADPFGPVEIGPITLRNRFIRSGANEMMNKDTFPTRALMEFHSAYARGGVGMTTLAYIAVSPDGRTLPGQGMMSAESVPHYRAVTDAIHAEGVKVSAQITHGGSFCQIDDLSTPRAMSASGGIDKMGVLKGRFFQREMTRADMEMVTSEFARAAELAEQAGFDALEIHMGHGYLLNQFISPLSNFRKDGYGGSAENRLRFPAEVLAAVKKATGGRLAILAKINLTDGVPKGATVDDAIVTARALEAAGADMLVLSAGRNIESTWAMFGSPLPYDDLAAMQGGLLAKLQFAVLKMSVPKLPPFRENYLMEHALRLKAALAGSPMKLAYLGGVQSLGGAWQAMAEGFDAIVMARALIHDPCLIAKWRSGESSKSGCTACNRCVAAMYGPSGTHCPEVGNALDPKLKEILAGEEMADAA</sequence>
<keyword evidence="2" id="KW-0560">Oxidoreductase</keyword>
<evidence type="ECO:0000259" key="3">
    <source>
        <dbReference type="Pfam" id="PF00724"/>
    </source>
</evidence>
<dbReference type="InterPro" id="IPR051799">
    <property type="entry name" value="NADH_flavin_oxidoreductase"/>
</dbReference>
<dbReference type="RefSeq" id="WP_119759425.1">
    <property type="nucleotide sequence ID" value="NZ_QYUM01000002.1"/>
</dbReference>
<gene>
    <name evidence="4" type="ORF">D3876_01910</name>
</gene>
<dbReference type="Proteomes" id="UP000286100">
    <property type="component" value="Unassembled WGS sequence"/>
</dbReference>
<dbReference type="GO" id="GO:0016491">
    <property type="term" value="F:oxidoreductase activity"/>
    <property type="evidence" value="ECO:0007669"/>
    <property type="project" value="UniProtKB-KW"/>
</dbReference>
<evidence type="ECO:0000313" key="4">
    <source>
        <dbReference type="EMBL" id="RJF93146.1"/>
    </source>
</evidence>
<protein>
    <submittedName>
        <fullName evidence="4">NADH:flavin oxidoreductase</fullName>
    </submittedName>
</protein>
<evidence type="ECO:0000256" key="2">
    <source>
        <dbReference type="ARBA" id="ARBA00023002"/>
    </source>
</evidence>